<dbReference type="EMBL" id="JBEAAL010000030">
    <property type="protein sequence ID" value="MEQ1408791.1"/>
    <property type="molecule type" value="Genomic_DNA"/>
</dbReference>
<organism evidence="8 9">
    <name type="scientific">Neorhizobium phenanthreniclasticum</name>
    <dbReference type="NCBI Taxonomy" id="3157917"/>
    <lineage>
        <taxon>Bacteria</taxon>
        <taxon>Pseudomonadati</taxon>
        <taxon>Pseudomonadota</taxon>
        <taxon>Alphaproteobacteria</taxon>
        <taxon>Hyphomicrobiales</taxon>
        <taxon>Rhizobiaceae</taxon>
        <taxon>Rhizobium/Agrobacterium group</taxon>
        <taxon>Neorhizobium</taxon>
    </lineage>
</organism>
<protein>
    <submittedName>
        <fullName evidence="8">2Fe-2S iron-sulfur cluster-binding protein</fullName>
    </submittedName>
</protein>
<dbReference type="Gene3D" id="3.10.20.30">
    <property type="match status" value="1"/>
</dbReference>
<dbReference type="InterPro" id="IPR012675">
    <property type="entry name" value="Beta-grasp_dom_sf"/>
</dbReference>
<dbReference type="Proteomes" id="UP001496627">
    <property type="component" value="Unassembled WGS sequence"/>
</dbReference>
<evidence type="ECO:0000256" key="3">
    <source>
        <dbReference type="ARBA" id="ARBA00022723"/>
    </source>
</evidence>
<evidence type="ECO:0000256" key="1">
    <source>
        <dbReference type="ARBA" id="ARBA00010914"/>
    </source>
</evidence>
<dbReference type="Pfam" id="PF00111">
    <property type="entry name" value="Fer2"/>
    <property type="match status" value="1"/>
</dbReference>
<gene>
    <name evidence="8" type="ORF">ABK249_28065</name>
</gene>
<evidence type="ECO:0000259" key="7">
    <source>
        <dbReference type="PROSITE" id="PS51085"/>
    </source>
</evidence>
<evidence type="ECO:0000256" key="2">
    <source>
        <dbReference type="ARBA" id="ARBA00022714"/>
    </source>
</evidence>
<dbReference type="PANTHER" id="PTHR23426">
    <property type="entry name" value="FERREDOXIN/ADRENODOXIN"/>
    <property type="match status" value="1"/>
</dbReference>
<evidence type="ECO:0000256" key="6">
    <source>
        <dbReference type="ARBA" id="ARBA00034078"/>
    </source>
</evidence>
<comment type="caution">
    <text evidence="8">The sequence shown here is derived from an EMBL/GenBank/DDBJ whole genome shotgun (WGS) entry which is preliminary data.</text>
</comment>
<keyword evidence="3" id="KW-0479">Metal-binding</keyword>
<evidence type="ECO:0000256" key="4">
    <source>
        <dbReference type="ARBA" id="ARBA00023004"/>
    </source>
</evidence>
<dbReference type="PANTHER" id="PTHR23426:SF65">
    <property type="entry name" value="FERREDOXIN-2, MITOCHONDRIAL"/>
    <property type="match status" value="1"/>
</dbReference>
<keyword evidence="5" id="KW-0411">Iron-sulfur</keyword>
<dbReference type="SUPFAM" id="SSF54292">
    <property type="entry name" value="2Fe-2S ferredoxin-like"/>
    <property type="match status" value="1"/>
</dbReference>
<feature type="domain" description="2Fe-2S ferredoxin-type" evidence="7">
    <location>
        <begin position="16"/>
        <end position="119"/>
    </location>
</feature>
<dbReference type="CDD" id="cd00207">
    <property type="entry name" value="fer2"/>
    <property type="match status" value="1"/>
</dbReference>
<reference evidence="8 9" key="1">
    <citation type="submission" date="2024-05" db="EMBL/GenBank/DDBJ databases">
        <title>Neorhizobium sp. Rsf11, a plant growth promoting and heavy metal resistant PAH-degrader.</title>
        <authorList>
            <person name="Golubev S.N."/>
            <person name="Muratova A.Y."/>
            <person name="Markelova M.I."/>
        </authorList>
    </citation>
    <scope>NUCLEOTIDE SEQUENCE [LARGE SCALE GENOMIC DNA]</scope>
    <source>
        <strain evidence="8 9">Rsf11</strain>
    </source>
</reference>
<dbReference type="InterPro" id="IPR001055">
    <property type="entry name" value="Adrenodoxin-like"/>
</dbReference>
<name>A0ABV0MAH8_9HYPH</name>
<accession>A0ABV0MAH8</accession>
<keyword evidence="9" id="KW-1185">Reference proteome</keyword>
<evidence type="ECO:0000313" key="9">
    <source>
        <dbReference type="Proteomes" id="UP001496627"/>
    </source>
</evidence>
<dbReference type="RefSeq" id="WP_210057216.1">
    <property type="nucleotide sequence ID" value="NZ_JBEAAL010000030.1"/>
</dbReference>
<comment type="similarity">
    <text evidence="1">Belongs to the adrenodoxin/putidaredoxin family.</text>
</comment>
<comment type="cofactor">
    <cofactor evidence="6">
        <name>[2Fe-2S] cluster</name>
        <dbReference type="ChEBI" id="CHEBI:190135"/>
    </cofactor>
</comment>
<keyword evidence="2" id="KW-0001">2Fe-2S</keyword>
<proteinExistence type="inferred from homology"/>
<keyword evidence="4" id="KW-0408">Iron</keyword>
<dbReference type="PROSITE" id="PS51085">
    <property type="entry name" value="2FE2S_FER_2"/>
    <property type="match status" value="1"/>
</dbReference>
<dbReference type="PRINTS" id="PR00355">
    <property type="entry name" value="ADRENODOXIN"/>
</dbReference>
<dbReference type="InterPro" id="IPR036010">
    <property type="entry name" value="2Fe-2S_ferredoxin-like_sf"/>
</dbReference>
<evidence type="ECO:0000256" key="5">
    <source>
        <dbReference type="ARBA" id="ARBA00023014"/>
    </source>
</evidence>
<evidence type="ECO:0000313" key="8">
    <source>
        <dbReference type="EMBL" id="MEQ1408791.1"/>
    </source>
</evidence>
<sequence length="120" mass="12719">MAVLNDFAGRRRPVAIQVVFIDSAGERREVSSQEGQSLMEAATMAGVPGIDADCGGACACATCQVYVDAIWLPLLPPVGEGESSMLEFAANRQDGSRLACQIRLAPNLDGLTVTTPEFQF</sequence>
<dbReference type="InterPro" id="IPR001041">
    <property type="entry name" value="2Fe-2S_ferredoxin-type"/>
</dbReference>